<protein>
    <submittedName>
        <fullName evidence="2">Uncharacterized protein</fullName>
    </submittedName>
</protein>
<evidence type="ECO:0000313" key="2">
    <source>
        <dbReference type="EMBL" id="MFM0598318.1"/>
    </source>
</evidence>
<sequence>MIRRAVAIIILTVTTQAYAKPLAIPNDDSAADKAIAITKKYKLTHDNIECLQFDTFDKGTFYVVRVREIHPKACGGMPDVSPTLFFLKIRKSDGRTLTNAYGDGSHYVLPRPAGKK</sequence>
<reference evidence="2 3" key="1">
    <citation type="journal article" date="2024" name="Chem. Sci.">
        <title>Discovery of megapolipeptins by genome mining of a Burkholderiales bacteria collection.</title>
        <authorList>
            <person name="Paulo B.S."/>
            <person name="Recchia M.J.J."/>
            <person name="Lee S."/>
            <person name="Fergusson C.H."/>
            <person name="Romanowski S.B."/>
            <person name="Hernandez A."/>
            <person name="Krull N."/>
            <person name="Liu D.Y."/>
            <person name="Cavanagh H."/>
            <person name="Bos A."/>
            <person name="Gray C.A."/>
            <person name="Murphy B.T."/>
            <person name="Linington R.G."/>
            <person name="Eustaquio A.S."/>
        </authorList>
    </citation>
    <scope>NUCLEOTIDE SEQUENCE [LARGE SCALE GENOMIC DNA]</scope>
    <source>
        <strain evidence="2 3">RL17-335-BIF-A</strain>
    </source>
</reference>
<evidence type="ECO:0000256" key="1">
    <source>
        <dbReference type="SAM" id="SignalP"/>
    </source>
</evidence>
<evidence type="ECO:0000313" key="3">
    <source>
        <dbReference type="Proteomes" id="UP001629367"/>
    </source>
</evidence>
<keyword evidence="3" id="KW-1185">Reference proteome</keyword>
<name>A0ABW9DLH4_9BURK</name>
<keyword evidence="1" id="KW-0732">Signal</keyword>
<accession>A0ABW9DLH4</accession>
<feature type="signal peptide" evidence="1">
    <location>
        <begin position="1"/>
        <end position="19"/>
    </location>
</feature>
<organism evidence="2 3">
    <name type="scientific">Paraburkholderia dilworthii</name>
    <dbReference type="NCBI Taxonomy" id="948106"/>
    <lineage>
        <taxon>Bacteria</taxon>
        <taxon>Pseudomonadati</taxon>
        <taxon>Pseudomonadota</taxon>
        <taxon>Betaproteobacteria</taxon>
        <taxon>Burkholderiales</taxon>
        <taxon>Burkholderiaceae</taxon>
        <taxon>Paraburkholderia</taxon>
    </lineage>
</organism>
<dbReference type="EMBL" id="JAQQBZ010000047">
    <property type="protein sequence ID" value="MFM0598318.1"/>
    <property type="molecule type" value="Genomic_DNA"/>
</dbReference>
<gene>
    <name evidence="2" type="ORF">PQQ68_35315</name>
</gene>
<proteinExistence type="predicted"/>
<dbReference type="RefSeq" id="WP_408219873.1">
    <property type="nucleotide sequence ID" value="NZ_JAQQBZ010000047.1"/>
</dbReference>
<feature type="chain" id="PRO_5045813532" evidence="1">
    <location>
        <begin position="20"/>
        <end position="116"/>
    </location>
</feature>
<dbReference type="Proteomes" id="UP001629367">
    <property type="component" value="Unassembled WGS sequence"/>
</dbReference>
<comment type="caution">
    <text evidence="2">The sequence shown here is derived from an EMBL/GenBank/DDBJ whole genome shotgun (WGS) entry which is preliminary data.</text>
</comment>